<dbReference type="AlphaFoldDB" id="A0A7K0DXN8"/>
<proteinExistence type="predicted"/>
<evidence type="ECO:0000313" key="2">
    <source>
        <dbReference type="Proteomes" id="UP000431401"/>
    </source>
</evidence>
<dbReference type="EMBL" id="WEGI01000013">
    <property type="protein sequence ID" value="MQY30102.1"/>
    <property type="molecule type" value="Genomic_DNA"/>
</dbReference>
<sequence length="173" mass="19415">MLLPIRNIGRASSAPVEPLPPKHRLLDACRGLPVEHGPDAHFVLRCACRLAELHEQRMATEPGTVTEIDHDRARLVHDIDRWVARELPTAHGGARMHTETVGTVIDRLAQFSAQAYSTLLGAPEWMVHDAWRRLSELAVAYEDLATEVSTGVCRLPDFSGHHEYERGPRELEH</sequence>
<evidence type="ECO:0000313" key="1">
    <source>
        <dbReference type="EMBL" id="MQY30102.1"/>
    </source>
</evidence>
<protein>
    <recommendedName>
        <fullName evidence="3">DUF4254 domain-containing protein</fullName>
    </recommendedName>
</protein>
<name>A0A7K0DXN8_9NOCA</name>
<evidence type="ECO:0008006" key="3">
    <source>
        <dbReference type="Google" id="ProtNLM"/>
    </source>
</evidence>
<comment type="caution">
    <text evidence="1">The sequence shown here is derived from an EMBL/GenBank/DDBJ whole genome shotgun (WGS) entry which is preliminary data.</text>
</comment>
<accession>A0A7K0DXN8</accession>
<dbReference type="Pfam" id="PF14063">
    <property type="entry name" value="DUF4254"/>
    <property type="match status" value="1"/>
</dbReference>
<gene>
    <name evidence="1" type="ORF">NRB56_57000</name>
</gene>
<keyword evidence="2" id="KW-1185">Reference proteome</keyword>
<dbReference type="InterPro" id="IPR025350">
    <property type="entry name" value="DUF4254"/>
</dbReference>
<organism evidence="1 2">
    <name type="scientific">Nocardia aurantia</name>
    <dbReference type="NCBI Taxonomy" id="2585199"/>
    <lineage>
        <taxon>Bacteria</taxon>
        <taxon>Bacillati</taxon>
        <taxon>Actinomycetota</taxon>
        <taxon>Actinomycetes</taxon>
        <taxon>Mycobacteriales</taxon>
        <taxon>Nocardiaceae</taxon>
        <taxon>Nocardia</taxon>
    </lineage>
</organism>
<dbReference type="Proteomes" id="UP000431401">
    <property type="component" value="Unassembled WGS sequence"/>
</dbReference>
<reference evidence="1 2" key="1">
    <citation type="submission" date="2019-10" db="EMBL/GenBank/DDBJ databases">
        <title>Nocardia macrotermitis sp. nov. and Nocardia aurantia sp. nov., isolated from the gut of fungus growing-termite Macrotermes natalensis.</title>
        <authorList>
            <person name="Benndorf R."/>
            <person name="Schwitalla J."/>
            <person name="Martin K."/>
            <person name="De Beer W."/>
            <person name="Kaster A.-K."/>
            <person name="Vollmers J."/>
            <person name="Poulsen M."/>
            <person name="Beemelmanns C."/>
        </authorList>
    </citation>
    <scope>NUCLEOTIDE SEQUENCE [LARGE SCALE GENOMIC DNA]</scope>
    <source>
        <strain evidence="1 2">RB56</strain>
    </source>
</reference>
<dbReference type="OrthoDB" id="3352146at2"/>